<name>A0A3N4K454_9PEZI</name>
<dbReference type="InterPro" id="IPR054539">
    <property type="entry name" value="Beta-prop_PDH"/>
</dbReference>
<evidence type="ECO:0000313" key="5">
    <source>
        <dbReference type="Proteomes" id="UP000276215"/>
    </source>
</evidence>
<dbReference type="Proteomes" id="UP000276215">
    <property type="component" value="Unassembled WGS sequence"/>
</dbReference>
<dbReference type="InterPro" id="IPR011042">
    <property type="entry name" value="6-blade_b-propeller_TolB-like"/>
</dbReference>
<evidence type="ECO:0000256" key="1">
    <source>
        <dbReference type="SAM" id="MobiDB-lite"/>
    </source>
</evidence>
<dbReference type="STRING" id="1336337.A0A3N4K454"/>
<evidence type="ECO:0000256" key="2">
    <source>
        <dbReference type="SAM" id="SignalP"/>
    </source>
</evidence>
<dbReference type="EMBL" id="ML120364">
    <property type="protein sequence ID" value="RPB03191.1"/>
    <property type="molecule type" value="Genomic_DNA"/>
</dbReference>
<organism evidence="4 5">
    <name type="scientific">Choiromyces venosus 120613-1</name>
    <dbReference type="NCBI Taxonomy" id="1336337"/>
    <lineage>
        <taxon>Eukaryota</taxon>
        <taxon>Fungi</taxon>
        <taxon>Dikarya</taxon>
        <taxon>Ascomycota</taxon>
        <taxon>Pezizomycotina</taxon>
        <taxon>Pezizomycetes</taxon>
        <taxon>Pezizales</taxon>
        <taxon>Tuberaceae</taxon>
        <taxon>Choiromyces</taxon>
    </lineage>
</organism>
<dbReference type="Gene3D" id="2.120.10.30">
    <property type="entry name" value="TolB, C-terminal domain"/>
    <property type="match status" value="1"/>
</dbReference>
<feature type="domain" description="Pyrroloquinoline quinone-dependent pyranose dehydrogenase beta-propeller" evidence="3">
    <location>
        <begin position="39"/>
        <end position="429"/>
    </location>
</feature>
<proteinExistence type="predicted"/>
<dbReference type="OrthoDB" id="507128at2759"/>
<feature type="signal peptide" evidence="2">
    <location>
        <begin position="1"/>
        <end position="19"/>
    </location>
</feature>
<sequence>MFAVGIVLCVLVLLGQTSALGWDPTCRTNEASSNYPIPSILDGYTYQLLTDQLRHPRSLLFDHSGNILVSGDPDGINVLKIRDNGIGCIIYDGKFLLEGTSELKLTHGLALSKDGKTLFASSADEVYSWRYDARSSAIDNSSRKVVVTGMNSEDHTTRTLLTSDLYSDVLLVSRGSNQNIDAEAKDITKGKCMIKAFSLSKTEEQNFTTQGNLLGWGLRNSVGMGEDKDGAIWAVENSADGLFRDNVDIRQNSPAEELNSLGNLIDTAFEPYYIAPNYGYPYCFAAWNHEEIPSSTYDIGVGDQFAVVMNSSFTDTTCRDKFQAPRLSFQAHMAPLDIKFHPNTGHAWITFHGSWDRDVPVGYAVSVVEFENGQPKEPRNSMNSLINIMWNTNITGCPQRCFRPVGIAFDSFGRAFVTSDSTGEIYIITPPDPSQPRTHGSNNTWDSDTTQDSSKSGSSGHISTSFDKIAAGVAVICILLLRGMEELL</sequence>
<gene>
    <name evidence="4" type="ORF">L873DRAFT_1787311</name>
</gene>
<dbReference type="AlphaFoldDB" id="A0A3N4K454"/>
<keyword evidence="5" id="KW-1185">Reference proteome</keyword>
<reference evidence="4 5" key="1">
    <citation type="journal article" date="2018" name="Nat. Ecol. Evol.">
        <title>Pezizomycetes genomes reveal the molecular basis of ectomycorrhizal truffle lifestyle.</title>
        <authorList>
            <person name="Murat C."/>
            <person name="Payen T."/>
            <person name="Noel B."/>
            <person name="Kuo A."/>
            <person name="Morin E."/>
            <person name="Chen J."/>
            <person name="Kohler A."/>
            <person name="Krizsan K."/>
            <person name="Balestrini R."/>
            <person name="Da Silva C."/>
            <person name="Montanini B."/>
            <person name="Hainaut M."/>
            <person name="Levati E."/>
            <person name="Barry K.W."/>
            <person name="Belfiori B."/>
            <person name="Cichocki N."/>
            <person name="Clum A."/>
            <person name="Dockter R.B."/>
            <person name="Fauchery L."/>
            <person name="Guy J."/>
            <person name="Iotti M."/>
            <person name="Le Tacon F."/>
            <person name="Lindquist E.A."/>
            <person name="Lipzen A."/>
            <person name="Malagnac F."/>
            <person name="Mello A."/>
            <person name="Molinier V."/>
            <person name="Miyauchi S."/>
            <person name="Poulain J."/>
            <person name="Riccioni C."/>
            <person name="Rubini A."/>
            <person name="Sitrit Y."/>
            <person name="Splivallo R."/>
            <person name="Traeger S."/>
            <person name="Wang M."/>
            <person name="Zifcakova L."/>
            <person name="Wipf D."/>
            <person name="Zambonelli A."/>
            <person name="Paolocci F."/>
            <person name="Nowrousian M."/>
            <person name="Ottonello S."/>
            <person name="Baldrian P."/>
            <person name="Spatafora J.W."/>
            <person name="Henrissat B."/>
            <person name="Nagy L.G."/>
            <person name="Aury J.M."/>
            <person name="Wincker P."/>
            <person name="Grigoriev I.V."/>
            <person name="Bonfante P."/>
            <person name="Martin F.M."/>
        </authorList>
    </citation>
    <scope>NUCLEOTIDE SEQUENCE [LARGE SCALE GENOMIC DNA]</scope>
    <source>
        <strain evidence="4 5">120613-1</strain>
    </source>
</reference>
<accession>A0A3N4K454</accession>
<evidence type="ECO:0000259" key="3">
    <source>
        <dbReference type="Pfam" id="PF22807"/>
    </source>
</evidence>
<dbReference type="SUPFAM" id="SSF50952">
    <property type="entry name" value="Soluble quinoprotein glucose dehydrogenase"/>
    <property type="match status" value="1"/>
</dbReference>
<protein>
    <submittedName>
        <fullName evidence="4">Soluble quino protein glucose dehydrogenase</fullName>
    </submittedName>
</protein>
<feature type="compositionally biased region" description="Low complexity" evidence="1">
    <location>
        <begin position="441"/>
        <end position="461"/>
    </location>
</feature>
<feature type="chain" id="PRO_5018016835" evidence="2">
    <location>
        <begin position="20"/>
        <end position="488"/>
    </location>
</feature>
<keyword evidence="2" id="KW-0732">Signal</keyword>
<dbReference type="InterPro" id="IPR011041">
    <property type="entry name" value="Quinoprot_gluc/sorb_DH_b-prop"/>
</dbReference>
<dbReference type="Pfam" id="PF22807">
    <property type="entry name" value="TrAA12"/>
    <property type="match status" value="1"/>
</dbReference>
<feature type="region of interest" description="Disordered" evidence="1">
    <location>
        <begin position="427"/>
        <end position="461"/>
    </location>
</feature>
<evidence type="ECO:0000313" key="4">
    <source>
        <dbReference type="EMBL" id="RPB03191.1"/>
    </source>
</evidence>